<protein>
    <recommendedName>
        <fullName evidence="4">Sel1 repeat family protein</fullName>
    </recommendedName>
</protein>
<dbReference type="AlphaFoldDB" id="A0A3G8LRX9"/>
<gene>
    <name evidence="2" type="ORF">EGC82_06010</name>
</gene>
<evidence type="ECO:0008006" key="4">
    <source>
        <dbReference type="Google" id="ProtNLM"/>
    </source>
</evidence>
<keyword evidence="3" id="KW-1185">Reference proteome</keyword>
<name>A0A3G8LRX9_9GAMM</name>
<evidence type="ECO:0000313" key="2">
    <source>
        <dbReference type="EMBL" id="AZG72366.1"/>
    </source>
</evidence>
<dbReference type="Proteomes" id="UP000278035">
    <property type="component" value="Chromosome"/>
</dbReference>
<organism evidence="2 3">
    <name type="scientific">Shewanella livingstonensis</name>
    <dbReference type="NCBI Taxonomy" id="150120"/>
    <lineage>
        <taxon>Bacteria</taxon>
        <taxon>Pseudomonadati</taxon>
        <taxon>Pseudomonadota</taxon>
        <taxon>Gammaproteobacteria</taxon>
        <taxon>Alteromonadales</taxon>
        <taxon>Shewanellaceae</taxon>
        <taxon>Shewanella</taxon>
    </lineage>
</organism>
<evidence type="ECO:0000256" key="1">
    <source>
        <dbReference type="SAM" id="Phobius"/>
    </source>
</evidence>
<feature type="transmembrane region" description="Helical" evidence="1">
    <location>
        <begin position="77"/>
        <end position="94"/>
    </location>
</feature>
<feature type="transmembrane region" description="Helical" evidence="1">
    <location>
        <begin position="147"/>
        <end position="165"/>
    </location>
</feature>
<dbReference type="KEGG" id="slj:EGC82_06010"/>
<feature type="transmembrane region" description="Helical" evidence="1">
    <location>
        <begin position="100"/>
        <end position="116"/>
    </location>
</feature>
<dbReference type="RefSeq" id="WP_124729957.1">
    <property type="nucleotide sequence ID" value="NZ_CBCSKC010000001.1"/>
</dbReference>
<sequence length="496" mass="57112">MRYEVEELELAFIDLVKRERPIAAIFTVIISFLPALFLVNVVEQYFILNVVAIIFCMPAIMGFFVRYFGRLYSGASRVPLTMVYIFLYFWFGIYSEAKTFWFLVMPISAAVLYTISRVKLSRSQEFAIQHHLLKPFDVKVDSNVKKIFIPLLSISFIVTIGLYLWTNKSSKCLEDIESNNKSSIVASCTFDKYNTLEAFFDADEDVLINSFGTFQSPTAEAMLIKQKAESGEPFYQQLYWVMLKIIYQSVTSESVSLANIFYNEEEHWLTIAADSGFEPAMKINIHSILRSEPTTTKQKNQAIELAIKLIEKNAKHKNLLDRSHTLITEQDVEDLYVRQSNNLESLEFEQLENILHAFKHGVYFYYLSDFDNQVNVSHGHKKSIKVTRQLDQSIDVLKIMSEKFKNADASYSVFKMLLGKSDSIEVIKYLTRAAEQGRTDAYTKLGIYYYCLNQKVDSLTWLKKAIEMSDTAAIEIQSKVIRNEPIPECSGNTIKL</sequence>
<accession>A0A3G8LRX9</accession>
<keyword evidence="1" id="KW-0472">Membrane</keyword>
<keyword evidence="1" id="KW-1133">Transmembrane helix</keyword>
<dbReference type="EMBL" id="CP034015">
    <property type="protein sequence ID" value="AZG72366.1"/>
    <property type="molecule type" value="Genomic_DNA"/>
</dbReference>
<feature type="transmembrane region" description="Helical" evidence="1">
    <location>
        <begin position="21"/>
        <end position="39"/>
    </location>
</feature>
<dbReference type="InterPro" id="IPR011990">
    <property type="entry name" value="TPR-like_helical_dom_sf"/>
</dbReference>
<proteinExistence type="predicted"/>
<dbReference type="OrthoDB" id="7052716at2"/>
<feature type="transmembrane region" description="Helical" evidence="1">
    <location>
        <begin position="45"/>
        <end position="65"/>
    </location>
</feature>
<keyword evidence="1" id="KW-0812">Transmembrane</keyword>
<dbReference type="Gene3D" id="1.25.40.10">
    <property type="entry name" value="Tetratricopeptide repeat domain"/>
    <property type="match status" value="1"/>
</dbReference>
<evidence type="ECO:0000313" key="3">
    <source>
        <dbReference type="Proteomes" id="UP000278035"/>
    </source>
</evidence>
<dbReference type="SUPFAM" id="SSF81901">
    <property type="entry name" value="HCP-like"/>
    <property type="match status" value="1"/>
</dbReference>
<reference evidence="3" key="1">
    <citation type="submission" date="2018-11" db="EMBL/GenBank/DDBJ databases">
        <title>Shewanella sp. M2.</title>
        <authorList>
            <person name="Hwang Y.J."/>
            <person name="Hwang C.Y."/>
        </authorList>
    </citation>
    <scope>NUCLEOTIDE SEQUENCE [LARGE SCALE GENOMIC DNA]</scope>
    <source>
        <strain evidence="3">LMG 19866</strain>
    </source>
</reference>